<proteinExistence type="predicted"/>
<dbReference type="Gramene" id="LPERR06G18060.1">
    <property type="protein sequence ID" value="LPERR06G18060.1"/>
    <property type="gene ID" value="LPERR06G18060"/>
</dbReference>
<feature type="compositionally biased region" description="Basic residues" evidence="1">
    <location>
        <begin position="37"/>
        <end position="46"/>
    </location>
</feature>
<accession>A0A0D9WSB5</accession>
<dbReference type="Proteomes" id="UP000032180">
    <property type="component" value="Chromosome 6"/>
</dbReference>
<feature type="region of interest" description="Disordered" evidence="1">
    <location>
        <begin position="1"/>
        <end position="60"/>
    </location>
</feature>
<organism evidence="2 3">
    <name type="scientific">Leersia perrieri</name>
    <dbReference type="NCBI Taxonomy" id="77586"/>
    <lineage>
        <taxon>Eukaryota</taxon>
        <taxon>Viridiplantae</taxon>
        <taxon>Streptophyta</taxon>
        <taxon>Embryophyta</taxon>
        <taxon>Tracheophyta</taxon>
        <taxon>Spermatophyta</taxon>
        <taxon>Magnoliopsida</taxon>
        <taxon>Liliopsida</taxon>
        <taxon>Poales</taxon>
        <taxon>Poaceae</taxon>
        <taxon>BOP clade</taxon>
        <taxon>Oryzoideae</taxon>
        <taxon>Oryzeae</taxon>
        <taxon>Oryzinae</taxon>
        <taxon>Leersia</taxon>
    </lineage>
</organism>
<dbReference type="HOGENOM" id="CLU_2152243_0_0_1"/>
<evidence type="ECO:0000313" key="3">
    <source>
        <dbReference type="Proteomes" id="UP000032180"/>
    </source>
</evidence>
<reference evidence="2 3" key="1">
    <citation type="submission" date="2012-08" db="EMBL/GenBank/DDBJ databases">
        <title>Oryza genome evolution.</title>
        <authorList>
            <person name="Wing R.A."/>
        </authorList>
    </citation>
    <scope>NUCLEOTIDE SEQUENCE</scope>
</reference>
<protein>
    <submittedName>
        <fullName evidence="2">Uncharacterized protein</fullName>
    </submittedName>
</protein>
<feature type="compositionally biased region" description="Pro residues" evidence="1">
    <location>
        <begin position="26"/>
        <end position="36"/>
    </location>
</feature>
<reference evidence="2" key="3">
    <citation type="submission" date="2015-04" db="UniProtKB">
        <authorList>
            <consortium name="EnsemblPlants"/>
        </authorList>
    </citation>
    <scope>IDENTIFICATION</scope>
</reference>
<name>A0A0D9WSB5_9ORYZ</name>
<sequence>LHRSVPSFPNSPPPSLLPSPIRARCDPPPASSPPLPPRRRRFRRAPPQRESPPPRARSCRVVGEQQLVVRAENPRAAAGAGTATARRPPRFGGRCYIHIEPDNTQFSTQADI</sequence>
<keyword evidence="3" id="KW-1185">Reference proteome</keyword>
<dbReference type="AlphaFoldDB" id="A0A0D9WSB5"/>
<evidence type="ECO:0000256" key="1">
    <source>
        <dbReference type="SAM" id="MobiDB-lite"/>
    </source>
</evidence>
<evidence type="ECO:0000313" key="2">
    <source>
        <dbReference type="EnsemblPlants" id="LPERR06G18060.1"/>
    </source>
</evidence>
<dbReference type="EnsemblPlants" id="LPERR06G18060.1">
    <property type="protein sequence ID" value="LPERR06G18060.1"/>
    <property type="gene ID" value="LPERR06G18060"/>
</dbReference>
<reference evidence="3" key="2">
    <citation type="submission" date="2013-12" db="EMBL/GenBank/DDBJ databases">
        <authorList>
            <person name="Yu Y."/>
            <person name="Lee S."/>
            <person name="de Baynast K."/>
            <person name="Wissotski M."/>
            <person name="Liu L."/>
            <person name="Talag J."/>
            <person name="Goicoechea J."/>
            <person name="Angelova A."/>
            <person name="Jetty R."/>
            <person name="Kudrna D."/>
            <person name="Golser W."/>
            <person name="Rivera L."/>
            <person name="Zhang J."/>
            <person name="Wing R."/>
        </authorList>
    </citation>
    <scope>NUCLEOTIDE SEQUENCE</scope>
</reference>